<dbReference type="AlphaFoldDB" id="A0A833QN82"/>
<proteinExistence type="predicted"/>
<gene>
    <name evidence="1" type="ORF">FCM35_KLT12690</name>
</gene>
<keyword evidence="2" id="KW-1185">Reference proteome</keyword>
<evidence type="ECO:0000313" key="1">
    <source>
        <dbReference type="EMBL" id="KAF3322701.1"/>
    </source>
</evidence>
<evidence type="ECO:0000313" key="2">
    <source>
        <dbReference type="Proteomes" id="UP000623129"/>
    </source>
</evidence>
<organism evidence="1 2">
    <name type="scientific">Carex littledalei</name>
    <dbReference type="NCBI Taxonomy" id="544730"/>
    <lineage>
        <taxon>Eukaryota</taxon>
        <taxon>Viridiplantae</taxon>
        <taxon>Streptophyta</taxon>
        <taxon>Embryophyta</taxon>
        <taxon>Tracheophyta</taxon>
        <taxon>Spermatophyta</taxon>
        <taxon>Magnoliopsida</taxon>
        <taxon>Liliopsida</taxon>
        <taxon>Poales</taxon>
        <taxon>Cyperaceae</taxon>
        <taxon>Cyperoideae</taxon>
        <taxon>Cariceae</taxon>
        <taxon>Carex</taxon>
        <taxon>Carex subgen. Euthyceras</taxon>
    </lineage>
</organism>
<comment type="caution">
    <text evidence="1">The sequence shown here is derived from an EMBL/GenBank/DDBJ whole genome shotgun (WGS) entry which is preliminary data.</text>
</comment>
<dbReference type="Proteomes" id="UP000623129">
    <property type="component" value="Unassembled WGS sequence"/>
</dbReference>
<reference evidence="1" key="1">
    <citation type="submission" date="2020-01" db="EMBL/GenBank/DDBJ databases">
        <title>Genome sequence of Kobresia littledalei, the first chromosome-level genome in the family Cyperaceae.</title>
        <authorList>
            <person name="Qu G."/>
        </authorList>
    </citation>
    <scope>NUCLEOTIDE SEQUENCE</scope>
    <source>
        <strain evidence="1">C.B.Clarke</strain>
        <tissue evidence="1">Leaf</tissue>
    </source>
</reference>
<accession>A0A833QN82</accession>
<sequence length="66" mass="7253">MGLSYSCFAGLESKAVPMKSKSPKRGNEKASKVLEKGGRLMENAKRKESAPLVVYHFPMQSRPGLL</sequence>
<dbReference type="EMBL" id="SWLB01000024">
    <property type="protein sequence ID" value="KAF3322701.1"/>
    <property type="molecule type" value="Genomic_DNA"/>
</dbReference>
<name>A0A833QN82_9POAL</name>
<protein>
    <submittedName>
        <fullName evidence="1">Uncharacterized protein</fullName>
    </submittedName>
</protein>